<dbReference type="EMBL" id="ASGP02000006">
    <property type="protein sequence ID" value="KAH9501774.1"/>
    <property type="molecule type" value="Genomic_DNA"/>
</dbReference>
<dbReference type="Pfam" id="PF00168">
    <property type="entry name" value="C2"/>
    <property type="match status" value="1"/>
</dbReference>
<dbReference type="SUPFAM" id="SSF49562">
    <property type="entry name" value="C2 domain (Calcium/lipid-binding domain, CaLB)"/>
    <property type="match status" value="1"/>
</dbReference>
<feature type="compositionally biased region" description="Basic and acidic residues" evidence="1">
    <location>
        <begin position="493"/>
        <end position="509"/>
    </location>
</feature>
<dbReference type="PROSITE" id="PS50004">
    <property type="entry name" value="C2"/>
    <property type="match status" value="1"/>
</dbReference>
<dbReference type="InterPro" id="IPR035892">
    <property type="entry name" value="C2_domain_sf"/>
</dbReference>
<dbReference type="InterPro" id="IPR000008">
    <property type="entry name" value="C2_dom"/>
</dbReference>
<dbReference type="InterPro" id="IPR039934">
    <property type="entry name" value="C2CD2/C2CD2L"/>
</dbReference>
<dbReference type="SMART" id="SM00239">
    <property type="entry name" value="C2"/>
    <property type="match status" value="1"/>
</dbReference>
<evidence type="ECO:0000313" key="4">
    <source>
        <dbReference type="EMBL" id="KAH9501774.1"/>
    </source>
</evidence>
<dbReference type="PANTHER" id="PTHR21119">
    <property type="entry name" value="C2 DOMAIN-CONTAINING PROTEIN"/>
    <property type="match status" value="1"/>
</dbReference>
<feature type="transmembrane region" description="Helical" evidence="2">
    <location>
        <begin position="24"/>
        <end position="44"/>
    </location>
</feature>
<proteinExistence type="predicted"/>
<accession>A0A922HQB6</accession>
<evidence type="ECO:0000256" key="1">
    <source>
        <dbReference type="SAM" id="MobiDB-lite"/>
    </source>
</evidence>
<dbReference type="PANTHER" id="PTHR21119:SF5">
    <property type="entry name" value="C2 DOMAIN-CONTAINING PROTEIN"/>
    <property type="match status" value="1"/>
</dbReference>
<evidence type="ECO:0000313" key="5">
    <source>
        <dbReference type="Proteomes" id="UP000790347"/>
    </source>
</evidence>
<feature type="region of interest" description="Disordered" evidence="1">
    <location>
        <begin position="460"/>
        <end position="509"/>
    </location>
</feature>
<keyword evidence="2" id="KW-0812">Transmembrane</keyword>
<feature type="compositionally biased region" description="Low complexity" evidence="1">
    <location>
        <begin position="463"/>
        <end position="492"/>
    </location>
</feature>
<dbReference type="Proteomes" id="UP000790347">
    <property type="component" value="Unassembled WGS sequence"/>
</dbReference>
<evidence type="ECO:0000259" key="3">
    <source>
        <dbReference type="PROSITE" id="PS50004"/>
    </source>
</evidence>
<reference evidence="4" key="2">
    <citation type="journal article" date="2022" name="Res Sq">
        <title>Comparative Genomics Reveals Insights into the Divergent Evolution of Astigmatic Mites and Household Pest Adaptations.</title>
        <authorList>
            <person name="Xiong Q."/>
            <person name="Wan A.T.-Y."/>
            <person name="Liu X.-Y."/>
            <person name="Fung C.S.-H."/>
            <person name="Xiao X."/>
            <person name="Malainual N."/>
            <person name="Hou J."/>
            <person name="Wang L."/>
            <person name="Wang M."/>
            <person name="Yang K."/>
            <person name="Cui Y."/>
            <person name="Leung E."/>
            <person name="Nong W."/>
            <person name="Shin S.-K."/>
            <person name="Au S."/>
            <person name="Jeong K.Y."/>
            <person name="Chew F.T."/>
            <person name="Hui J."/>
            <person name="Leung T.F."/>
            <person name="Tungtrongchitr A."/>
            <person name="Zhong N."/>
            <person name="Liu Z."/>
            <person name="Tsui S."/>
        </authorList>
    </citation>
    <scope>NUCLEOTIDE SEQUENCE</scope>
    <source>
        <strain evidence="4">Derf</strain>
        <tissue evidence="4">Whole organism</tissue>
    </source>
</reference>
<gene>
    <name evidence="4" type="primary">C2CD2_1</name>
    <name evidence="4" type="ORF">DERF_012590</name>
</gene>
<keyword evidence="2" id="KW-0472">Membrane</keyword>
<sequence length="509" mass="58442">MDFCCINSDDDQSTLLLSLSSSTMLFIFWTIVALIVAVAANIYLKIKRRQNDSLKIDENEESTTKINGDDDDQRSDWIQNSVSDREKFTTKHHSMQFGQSIPNEPIVNRQQWMNEVIKWFQHTSSMDNQFVMATTNEWLNSLNNKSQQLIIENGIFVEFVQIEQLTGAQLSQVKMAEELNENLITTMKATCDRLIMQVRVAPDCYGDPNRSAIYHIIMERFSSLLKVVGITDELLFVIRPLERPETKAQIDGPLLGSKNKFQPDIIINAVLNVFTSTIFDLNFNESHNKYHDFPRLATTESTKTSLTTDYKPNVERKLLVKIAKANDLQLEKSNGTGALYCTIELDEPFQSTRTSIIRHSHNDSPEWDQHFMFNLNERSHELLFELFEERKSNKQQTEDNDLIGDQILGNAIVNIQELMSNPSQTQTLRLQSGMNNKQDMGNLIVEFLLMEHSRNGSIRLHGQPQQQQQSQQNQVTRSQSMTKPNNNNNNKINNHDESASHRSSSDFSS</sequence>
<reference evidence="4" key="1">
    <citation type="submission" date="2013-05" db="EMBL/GenBank/DDBJ databases">
        <authorList>
            <person name="Yim A.K.Y."/>
            <person name="Chan T.F."/>
            <person name="Ji K.M."/>
            <person name="Liu X.Y."/>
            <person name="Zhou J.W."/>
            <person name="Li R.Q."/>
            <person name="Yang K.Y."/>
            <person name="Li J."/>
            <person name="Li M."/>
            <person name="Law P.T.W."/>
            <person name="Wu Y.L."/>
            <person name="Cai Z.L."/>
            <person name="Qin H."/>
            <person name="Bao Y."/>
            <person name="Leung R.K.K."/>
            <person name="Ng P.K.S."/>
            <person name="Zou J."/>
            <person name="Zhong X.J."/>
            <person name="Ran P.X."/>
            <person name="Zhong N.S."/>
            <person name="Liu Z.G."/>
            <person name="Tsui S.K.W."/>
        </authorList>
    </citation>
    <scope>NUCLEOTIDE SEQUENCE</scope>
    <source>
        <strain evidence="4">Derf</strain>
        <tissue evidence="4">Whole organism</tissue>
    </source>
</reference>
<evidence type="ECO:0000256" key="2">
    <source>
        <dbReference type="SAM" id="Phobius"/>
    </source>
</evidence>
<dbReference type="AlphaFoldDB" id="A0A922HQB6"/>
<feature type="domain" description="C2" evidence="3">
    <location>
        <begin position="300"/>
        <end position="428"/>
    </location>
</feature>
<comment type="caution">
    <text evidence="4">The sequence shown here is derived from an EMBL/GenBank/DDBJ whole genome shotgun (WGS) entry which is preliminary data.</text>
</comment>
<name>A0A922HQB6_DERFA</name>
<protein>
    <submittedName>
        <fullName evidence="4">C2cd2p, variant 2</fullName>
    </submittedName>
</protein>
<keyword evidence="5" id="KW-1185">Reference proteome</keyword>
<dbReference type="Gene3D" id="2.60.40.150">
    <property type="entry name" value="C2 domain"/>
    <property type="match status" value="1"/>
</dbReference>
<keyword evidence="2" id="KW-1133">Transmembrane helix</keyword>
<organism evidence="4 5">
    <name type="scientific">Dermatophagoides farinae</name>
    <name type="common">American house dust mite</name>
    <dbReference type="NCBI Taxonomy" id="6954"/>
    <lineage>
        <taxon>Eukaryota</taxon>
        <taxon>Metazoa</taxon>
        <taxon>Ecdysozoa</taxon>
        <taxon>Arthropoda</taxon>
        <taxon>Chelicerata</taxon>
        <taxon>Arachnida</taxon>
        <taxon>Acari</taxon>
        <taxon>Acariformes</taxon>
        <taxon>Sarcoptiformes</taxon>
        <taxon>Astigmata</taxon>
        <taxon>Psoroptidia</taxon>
        <taxon>Analgoidea</taxon>
        <taxon>Pyroglyphidae</taxon>
        <taxon>Dermatophagoidinae</taxon>
        <taxon>Dermatophagoides</taxon>
    </lineage>
</organism>